<feature type="transmembrane region" description="Helical" evidence="9">
    <location>
        <begin position="306"/>
        <end position="324"/>
    </location>
</feature>
<dbReference type="Pfam" id="PF02518">
    <property type="entry name" value="HATPase_c"/>
    <property type="match status" value="1"/>
</dbReference>
<sequence>MPATHRWLLALLGGALFIDLLLATQDGQYGLGALPGGALMVACAIFGARKPTEGALAGALVMVMSTGFIRVMHIAPTSIGINDLLLSEMASGVVLVVLVVWRSSPAVSAGCTTMLVLAAVLALFVRTGQSHSMTQFRSLQLGLLLLVGAVVVGVYLRNTNLRRTETELGALVRRQWPLAAALVLLLFLDVYIGNSGTHILAMAGAVLASVCAFFAPRAPVSLTLTATACIALSPLLVFLAQAIGPNRTGGEAIVVTEVAASMALVAFVTRWGAPWPAGLSTAALVAADLIALELRSEYARQRLTDFGFVIGFLILVSVATGLYFRARDRERSQTISVAVSGAQQSERMALARELHDVVAHHVTGIVVQAQAARLVAEKDPQVAVQALAKIESSGIEALKAMRFLVGSMRGAKPAGTSQATEHATMDLAADLGNVIQHFSGPPVTTELNLPEVVPHEVGRSVLRLVQESLTNVGKHALGARNVHVTVTGSDGELAVRVRDDGVARRADPVGGSGGYGLVGMRERVELLGGRFVAGPVSPVGWRVEAWLPLRKEDT</sequence>
<protein>
    <recommendedName>
        <fullName evidence="2">histidine kinase</fullName>
        <ecNumber evidence="2">2.7.13.3</ecNumber>
    </recommendedName>
</protein>
<keyword evidence="6 12" id="KW-0418">Kinase</keyword>
<dbReference type="PANTHER" id="PTHR24421">
    <property type="entry name" value="NITRATE/NITRITE SENSOR PROTEIN NARX-RELATED"/>
    <property type="match status" value="1"/>
</dbReference>
<accession>A0A4R2JYZ8</accession>
<evidence type="ECO:0000256" key="2">
    <source>
        <dbReference type="ARBA" id="ARBA00012438"/>
    </source>
</evidence>
<dbReference type="AlphaFoldDB" id="A0A4R2JYZ8"/>
<dbReference type="Gene3D" id="1.20.5.1930">
    <property type="match status" value="1"/>
</dbReference>
<evidence type="ECO:0000313" key="13">
    <source>
        <dbReference type="Proteomes" id="UP000295680"/>
    </source>
</evidence>
<feature type="domain" description="Histidine kinase/HSP90-like ATPase" evidence="10">
    <location>
        <begin position="460"/>
        <end position="550"/>
    </location>
</feature>
<keyword evidence="5" id="KW-0547">Nucleotide-binding</keyword>
<feature type="domain" description="Signal transduction histidine kinase subgroup 3 dimerisation and phosphoacceptor" evidence="11">
    <location>
        <begin position="346"/>
        <end position="409"/>
    </location>
</feature>
<dbReference type="InterPro" id="IPR003594">
    <property type="entry name" value="HATPase_dom"/>
</dbReference>
<keyword evidence="4" id="KW-0808">Transferase</keyword>
<dbReference type="InterPro" id="IPR011712">
    <property type="entry name" value="Sig_transdc_His_kin_sub3_dim/P"/>
</dbReference>
<reference evidence="12 13" key="1">
    <citation type="submission" date="2019-03" db="EMBL/GenBank/DDBJ databases">
        <title>Genomic Encyclopedia of Type Strains, Phase IV (KMG-IV): sequencing the most valuable type-strain genomes for metagenomic binning, comparative biology and taxonomic classification.</title>
        <authorList>
            <person name="Goeker M."/>
        </authorList>
    </citation>
    <scope>NUCLEOTIDE SEQUENCE [LARGE SCALE GENOMIC DNA]</scope>
    <source>
        <strain evidence="12 13">DSM 45934</strain>
    </source>
</reference>
<comment type="caution">
    <text evidence="12">The sequence shown here is derived from an EMBL/GenBank/DDBJ whole genome shotgun (WGS) entry which is preliminary data.</text>
</comment>
<dbReference type="Gene3D" id="3.30.565.10">
    <property type="entry name" value="Histidine kinase-like ATPase, C-terminal domain"/>
    <property type="match status" value="1"/>
</dbReference>
<keyword evidence="9" id="KW-0812">Transmembrane</keyword>
<feature type="transmembrane region" description="Helical" evidence="9">
    <location>
        <begin position="84"/>
        <end position="101"/>
    </location>
</feature>
<dbReference type="InterPro" id="IPR036890">
    <property type="entry name" value="HATPase_C_sf"/>
</dbReference>
<keyword evidence="7" id="KW-0067">ATP-binding</keyword>
<name>A0A4R2JYZ8_9PSEU</name>
<feature type="transmembrane region" description="Helical" evidence="9">
    <location>
        <begin position="176"/>
        <end position="192"/>
    </location>
</feature>
<keyword evidence="9" id="KW-0472">Membrane</keyword>
<evidence type="ECO:0000256" key="7">
    <source>
        <dbReference type="ARBA" id="ARBA00022840"/>
    </source>
</evidence>
<dbReference type="GO" id="GO:0000155">
    <property type="term" value="F:phosphorelay sensor kinase activity"/>
    <property type="evidence" value="ECO:0007669"/>
    <property type="project" value="InterPro"/>
</dbReference>
<feature type="transmembrane region" description="Helical" evidence="9">
    <location>
        <begin position="199"/>
        <end position="216"/>
    </location>
</feature>
<keyword evidence="9" id="KW-1133">Transmembrane helix</keyword>
<keyword evidence="8" id="KW-0902">Two-component regulatory system</keyword>
<evidence type="ECO:0000313" key="12">
    <source>
        <dbReference type="EMBL" id="TCO64502.1"/>
    </source>
</evidence>
<dbReference type="GO" id="GO:0046983">
    <property type="term" value="F:protein dimerization activity"/>
    <property type="evidence" value="ECO:0007669"/>
    <property type="project" value="InterPro"/>
</dbReference>
<keyword evidence="3" id="KW-0597">Phosphoprotein</keyword>
<keyword evidence="13" id="KW-1185">Reference proteome</keyword>
<dbReference type="SUPFAM" id="SSF55874">
    <property type="entry name" value="ATPase domain of HSP90 chaperone/DNA topoisomerase II/histidine kinase"/>
    <property type="match status" value="1"/>
</dbReference>
<gene>
    <name evidence="12" type="ORF">EV192_101278</name>
</gene>
<dbReference type="GO" id="GO:0016020">
    <property type="term" value="C:membrane"/>
    <property type="evidence" value="ECO:0007669"/>
    <property type="project" value="InterPro"/>
</dbReference>
<dbReference type="GO" id="GO:0005524">
    <property type="term" value="F:ATP binding"/>
    <property type="evidence" value="ECO:0007669"/>
    <property type="project" value="UniProtKB-KW"/>
</dbReference>
<feature type="transmembrane region" description="Helical" evidence="9">
    <location>
        <begin position="222"/>
        <end position="240"/>
    </location>
</feature>
<dbReference type="EMBL" id="SLWS01000001">
    <property type="protein sequence ID" value="TCO64502.1"/>
    <property type="molecule type" value="Genomic_DNA"/>
</dbReference>
<feature type="transmembrane region" description="Helical" evidence="9">
    <location>
        <begin position="54"/>
        <end position="72"/>
    </location>
</feature>
<evidence type="ECO:0000256" key="1">
    <source>
        <dbReference type="ARBA" id="ARBA00000085"/>
    </source>
</evidence>
<feature type="transmembrane region" description="Helical" evidence="9">
    <location>
        <begin position="29"/>
        <end position="48"/>
    </location>
</feature>
<dbReference type="InterPro" id="IPR050482">
    <property type="entry name" value="Sensor_HK_TwoCompSys"/>
</dbReference>
<comment type="catalytic activity">
    <reaction evidence="1">
        <text>ATP + protein L-histidine = ADP + protein N-phospho-L-histidine.</text>
        <dbReference type="EC" id="2.7.13.3"/>
    </reaction>
</comment>
<evidence type="ECO:0000256" key="9">
    <source>
        <dbReference type="SAM" id="Phobius"/>
    </source>
</evidence>
<dbReference type="CDD" id="cd16917">
    <property type="entry name" value="HATPase_UhpB-NarQ-NarX-like"/>
    <property type="match status" value="1"/>
</dbReference>
<dbReference type="PANTHER" id="PTHR24421:SF10">
    <property type="entry name" value="NITRATE_NITRITE SENSOR PROTEIN NARQ"/>
    <property type="match status" value="1"/>
</dbReference>
<dbReference type="Proteomes" id="UP000295680">
    <property type="component" value="Unassembled WGS sequence"/>
</dbReference>
<evidence type="ECO:0000256" key="3">
    <source>
        <dbReference type="ARBA" id="ARBA00022553"/>
    </source>
</evidence>
<organism evidence="12 13">
    <name type="scientific">Actinocrispum wychmicini</name>
    <dbReference type="NCBI Taxonomy" id="1213861"/>
    <lineage>
        <taxon>Bacteria</taxon>
        <taxon>Bacillati</taxon>
        <taxon>Actinomycetota</taxon>
        <taxon>Actinomycetes</taxon>
        <taxon>Pseudonocardiales</taxon>
        <taxon>Pseudonocardiaceae</taxon>
        <taxon>Actinocrispum</taxon>
    </lineage>
</organism>
<feature type="transmembrane region" description="Helical" evidence="9">
    <location>
        <begin position="6"/>
        <end position="22"/>
    </location>
</feature>
<feature type="transmembrane region" description="Helical" evidence="9">
    <location>
        <begin position="275"/>
        <end position="294"/>
    </location>
</feature>
<evidence type="ECO:0000259" key="10">
    <source>
        <dbReference type="Pfam" id="PF02518"/>
    </source>
</evidence>
<evidence type="ECO:0000259" key="11">
    <source>
        <dbReference type="Pfam" id="PF07730"/>
    </source>
</evidence>
<proteinExistence type="predicted"/>
<evidence type="ECO:0000256" key="5">
    <source>
        <dbReference type="ARBA" id="ARBA00022741"/>
    </source>
</evidence>
<evidence type="ECO:0000256" key="8">
    <source>
        <dbReference type="ARBA" id="ARBA00023012"/>
    </source>
</evidence>
<evidence type="ECO:0000256" key="4">
    <source>
        <dbReference type="ARBA" id="ARBA00022679"/>
    </source>
</evidence>
<feature type="transmembrane region" description="Helical" evidence="9">
    <location>
        <begin position="107"/>
        <end position="126"/>
    </location>
</feature>
<evidence type="ECO:0000256" key="6">
    <source>
        <dbReference type="ARBA" id="ARBA00022777"/>
    </source>
</evidence>
<dbReference type="Pfam" id="PF07730">
    <property type="entry name" value="HisKA_3"/>
    <property type="match status" value="1"/>
</dbReference>
<dbReference type="EC" id="2.7.13.3" evidence="2"/>
<feature type="transmembrane region" description="Helical" evidence="9">
    <location>
        <begin position="138"/>
        <end position="156"/>
    </location>
</feature>